<dbReference type="InterPro" id="IPR029058">
    <property type="entry name" value="AB_hydrolase_fold"/>
</dbReference>
<dbReference type="PRINTS" id="PR00111">
    <property type="entry name" value="ABHYDROLASE"/>
</dbReference>
<reference evidence="3 5" key="2">
    <citation type="submission" date="2018-06" db="EMBL/GenBank/DDBJ databases">
        <authorList>
            <consortium name="Pathogen Informatics"/>
            <person name="Doyle S."/>
        </authorList>
    </citation>
    <scope>NUCLEOTIDE SEQUENCE [LARGE SCALE GENOMIC DNA]</scope>
    <source>
        <strain evidence="3 5">NCTC11991</strain>
    </source>
</reference>
<name>A0A378L8K8_9GAMM</name>
<dbReference type="PANTHER" id="PTHR11614">
    <property type="entry name" value="PHOSPHOLIPASE-RELATED"/>
    <property type="match status" value="1"/>
</dbReference>
<dbReference type="EMBL" id="LNYZ01000013">
    <property type="protein sequence ID" value="KTD77754.1"/>
    <property type="molecule type" value="Genomic_DNA"/>
</dbReference>
<keyword evidence="4" id="KW-1185">Reference proteome</keyword>
<dbReference type="InterPro" id="IPR000073">
    <property type="entry name" value="AB_hydrolase_1"/>
</dbReference>
<dbReference type="Pfam" id="PF12146">
    <property type="entry name" value="Hydrolase_4"/>
    <property type="match status" value="1"/>
</dbReference>
<feature type="domain" description="Serine aminopeptidase S33" evidence="1">
    <location>
        <begin position="342"/>
        <end position="576"/>
    </location>
</feature>
<evidence type="ECO:0000313" key="5">
    <source>
        <dbReference type="Proteomes" id="UP000255110"/>
    </source>
</evidence>
<dbReference type="Proteomes" id="UP000255110">
    <property type="component" value="Unassembled WGS sequence"/>
</dbReference>
<dbReference type="STRING" id="460.Lstg_2111"/>
<gene>
    <name evidence="2" type="ORF">Lstg_2111</name>
    <name evidence="3" type="ORF">NCTC11991_01666</name>
</gene>
<reference evidence="2 4" key="1">
    <citation type="submission" date="2015-11" db="EMBL/GenBank/DDBJ databases">
        <title>Genomic analysis of 38 Legionella species identifies large and diverse effector repertoires.</title>
        <authorList>
            <person name="Burstein D."/>
            <person name="Amaro F."/>
            <person name="Zusman T."/>
            <person name="Lifshitz Z."/>
            <person name="Cohen O."/>
            <person name="Gilbert J.A."/>
            <person name="Pupko T."/>
            <person name="Shuman H.A."/>
            <person name="Segal G."/>
        </authorList>
    </citation>
    <scope>NUCLEOTIDE SEQUENCE [LARGE SCALE GENOMIC DNA]</scope>
    <source>
        <strain evidence="2 4">SC-18-C9</strain>
    </source>
</reference>
<dbReference type="Proteomes" id="UP000054820">
    <property type="component" value="Unassembled WGS sequence"/>
</dbReference>
<dbReference type="EMBL" id="UGOY01000001">
    <property type="protein sequence ID" value="STY23064.1"/>
    <property type="molecule type" value="Genomic_DNA"/>
</dbReference>
<dbReference type="Gene3D" id="3.40.50.1820">
    <property type="entry name" value="alpha/beta hydrolase"/>
    <property type="match status" value="1"/>
</dbReference>
<accession>A0A378L8K8</accession>
<evidence type="ECO:0000313" key="3">
    <source>
        <dbReference type="EMBL" id="STY23064.1"/>
    </source>
</evidence>
<dbReference type="RefSeq" id="WP_162264078.1">
    <property type="nucleotide sequence ID" value="NZ_CAAAIO010000001.1"/>
</dbReference>
<dbReference type="SUPFAM" id="SSF53474">
    <property type="entry name" value="alpha/beta-Hydrolases"/>
    <property type="match status" value="1"/>
</dbReference>
<dbReference type="GO" id="GO:0016740">
    <property type="term" value="F:transferase activity"/>
    <property type="evidence" value="ECO:0007669"/>
    <property type="project" value="UniProtKB-KW"/>
</dbReference>
<keyword evidence="3" id="KW-0808">Transferase</keyword>
<dbReference type="AlphaFoldDB" id="A0A378L8K8"/>
<dbReference type="InterPro" id="IPR051044">
    <property type="entry name" value="MAG_DAG_Lipase"/>
</dbReference>
<sequence length="609" mass="70494">MFKSNYALMYKKKKDYFTTEEYQSNLRNLPINDNETLKALLFSAVMSAIDSYENGTIGSISKNRKNDKAVIRLIFTHFSDVEECRKKLQLYFSGKSVKEIFKTLAPVKNQQIEKLEKHQFKTGLMDGSKLEDYVVATVDSFYEHIIQPLIYESKVKKDIESIKKSLFESLKNAKSEALLIEGNEDEIEQDFVTVQKQIESIQSEIGLNLFLQGYQNVKPYENTIDYFFKKNIQPILAKNTRFNEEYSERLIQYELKDFLNFHIEKYRRERGSKEDDLFDESIIRQLKENPDLEPLKGKQVTPLLKKHLLNAQNEFQKHQEQFPNGRQIKTKIWEKREGKAHQSPQKIIIAMHGWRDSVECWNNLGQAAIDKGYKVYAYDHRGYGFDDERMNIGHNNDLLSIDFRKFVKAVKDENPDAEINLVGHSMGGAILLNNQDFIHDNDIKSVTCFSPAVTPSLPSFFSEFRNALLGREAHEEALARQQNNQPRFIKAGISHPGNLLKMLTTLPSLLSMMTQAFKSLQSLITKKAESQDLVQWNIFYGERDKAVPFSSFDDAKDKNKNKNVSFTGYSRGDHLLTQGRHATVALDAFFEAIESEERDLDRRSGIIYN</sequence>
<dbReference type="InterPro" id="IPR022742">
    <property type="entry name" value="Hydrolase_4"/>
</dbReference>
<protein>
    <submittedName>
        <fullName evidence="3">Acetoin dehydrogenase E2 subunit dihydrolipoyllysine-residue acetyltransferase</fullName>
    </submittedName>
    <submittedName>
        <fullName evidence="2">Short chain dehydrogenase</fullName>
    </submittedName>
</protein>
<evidence type="ECO:0000313" key="2">
    <source>
        <dbReference type="EMBL" id="KTD77754.1"/>
    </source>
</evidence>
<evidence type="ECO:0000313" key="4">
    <source>
        <dbReference type="Proteomes" id="UP000054820"/>
    </source>
</evidence>
<proteinExistence type="predicted"/>
<evidence type="ECO:0000259" key="1">
    <source>
        <dbReference type="Pfam" id="PF12146"/>
    </source>
</evidence>
<organism evidence="3 5">
    <name type="scientific">Legionella steigerwaltii</name>
    <dbReference type="NCBI Taxonomy" id="460"/>
    <lineage>
        <taxon>Bacteria</taxon>
        <taxon>Pseudomonadati</taxon>
        <taxon>Pseudomonadota</taxon>
        <taxon>Gammaproteobacteria</taxon>
        <taxon>Legionellales</taxon>
        <taxon>Legionellaceae</taxon>
        <taxon>Legionella</taxon>
    </lineage>
</organism>